<sequence>MTLPLWRVWAFGAVTVQQSNSRSTVIKSRAGRSPLVRFGILAVSVSQGEPFSRSLVRSTASAELVCHSRNYSQLHKAVQVILRHATGCRLFWPPCCCAHCISWGAGYDGQQQLSSKMLPIPAGCRSAALANGRCVSNNLSEMAGILDA</sequence>
<dbReference type="AlphaFoldDB" id="A0A8K0VTU9"/>
<reference evidence="1" key="1">
    <citation type="journal article" date="2021" name="Nat. Commun.">
        <title>Genetic determinants of endophytism in the Arabidopsis root mycobiome.</title>
        <authorList>
            <person name="Mesny F."/>
            <person name="Miyauchi S."/>
            <person name="Thiergart T."/>
            <person name="Pickel B."/>
            <person name="Atanasova L."/>
            <person name="Karlsson M."/>
            <person name="Huettel B."/>
            <person name="Barry K.W."/>
            <person name="Haridas S."/>
            <person name="Chen C."/>
            <person name="Bauer D."/>
            <person name="Andreopoulos W."/>
            <person name="Pangilinan J."/>
            <person name="LaButti K."/>
            <person name="Riley R."/>
            <person name="Lipzen A."/>
            <person name="Clum A."/>
            <person name="Drula E."/>
            <person name="Henrissat B."/>
            <person name="Kohler A."/>
            <person name="Grigoriev I.V."/>
            <person name="Martin F.M."/>
            <person name="Hacquard S."/>
        </authorList>
    </citation>
    <scope>NUCLEOTIDE SEQUENCE</scope>
    <source>
        <strain evidence="1">MPI-SDFR-AT-0120</strain>
    </source>
</reference>
<dbReference type="Proteomes" id="UP000813461">
    <property type="component" value="Unassembled WGS sequence"/>
</dbReference>
<protein>
    <submittedName>
        <fullName evidence="1">Uncharacterized protein</fullName>
    </submittedName>
</protein>
<evidence type="ECO:0000313" key="2">
    <source>
        <dbReference type="Proteomes" id="UP000813461"/>
    </source>
</evidence>
<gene>
    <name evidence="1" type="ORF">FB567DRAFT_195279</name>
</gene>
<comment type="caution">
    <text evidence="1">The sequence shown here is derived from an EMBL/GenBank/DDBJ whole genome shotgun (WGS) entry which is preliminary data.</text>
</comment>
<name>A0A8K0VTU9_9PLEO</name>
<evidence type="ECO:0000313" key="1">
    <source>
        <dbReference type="EMBL" id="KAH7073202.1"/>
    </source>
</evidence>
<accession>A0A8K0VTU9</accession>
<organism evidence="1 2">
    <name type="scientific">Paraphoma chrysanthemicola</name>
    <dbReference type="NCBI Taxonomy" id="798071"/>
    <lineage>
        <taxon>Eukaryota</taxon>
        <taxon>Fungi</taxon>
        <taxon>Dikarya</taxon>
        <taxon>Ascomycota</taxon>
        <taxon>Pezizomycotina</taxon>
        <taxon>Dothideomycetes</taxon>
        <taxon>Pleosporomycetidae</taxon>
        <taxon>Pleosporales</taxon>
        <taxon>Pleosporineae</taxon>
        <taxon>Phaeosphaeriaceae</taxon>
        <taxon>Paraphoma</taxon>
    </lineage>
</organism>
<dbReference type="EMBL" id="JAGMVJ010000022">
    <property type="protein sequence ID" value="KAH7073202.1"/>
    <property type="molecule type" value="Genomic_DNA"/>
</dbReference>
<proteinExistence type="predicted"/>
<keyword evidence="2" id="KW-1185">Reference proteome</keyword>